<dbReference type="SMART" id="SM00304">
    <property type="entry name" value="HAMP"/>
    <property type="match status" value="2"/>
</dbReference>
<dbReference type="PROSITE" id="PS50885">
    <property type="entry name" value="HAMP"/>
    <property type="match status" value="1"/>
</dbReference>
<dbReference type="InterPro" id="IPR004089">
    <property type="entry name" value="MCPsignal_dom"/>
</dbReference>
<feature type="domain" description="Methyl-accepting transducer" evidence="5">
    <location>
        <begin position="160"/>
        <end position="389"/>
    </location>
</feature>
<evidence type="ECO:0000259" key="6">
    <source>
        <dbReference type="PROSITE" id="PS50885"/>
    </source>
</evidence>
<evidence type="ECO:0000313" key="7">
    <source>
        <dbReference type="EMBL" id="GAK58527.1"/>
    </source>
</evidence>
<dbReference type="SMART" id="SM00283">
    <property type="entry name" value="MA"/>
    <property type="match status" value="1"/>
</dbReference>
<comment type="similarity">
    <text evidence="2">Belongs to the methyl-accepting chemotaxis (MCP) protein family.</text>
</comment>
<dbReference type="Pfam" id="PF00015">
    <property type="entry name" value="MCPsignal"/>
    <property type="match status" value="1"/>
</dbReference>
<keyword evidence="4" id="KW-0472">Membrane</keyword>
<keyword evidence="4" id="KW-0812">Transmembrane</keyword>
<dbReference type="SUPFAM" id="SSF58104">
    <property type="entry name" value="Methyl-accepting chemotaxis protein (MCP) signaling domain"/>
    <property type="match status" value="1"/>
</dbReference>
<dbReference type="AlphaFoldDB" id="A0A081C1S2"/>
<feature type="transmembrane region" description="Helical" evidence="4">
    <location>
        <begin position="6"/>
        <end position="23"/>
    </location>
</feature>
<protein>
    <submittedName>
        <fullName evidence="7">Methyl-accepting chemotaxis sensory transducer</fullName>
    </submittedName>
</protein>
<evidence type="ECO:0000259" key="5">
    <source>
        <dbReference type="PROSITE" id="PS50111"/>
    </source>
</evidence>
<sequence>MANVIINFLLIMAVESIVVLALVRSNITIPLRHLTRVARQIAEGDIDVRLPVVRSRNEIGSFTHAFEAMIAYIKAIADVALSISEGDLRRKVTPRSTQDQLGKAFQRMSAYLQEMASAATDIAQGDLSRELQPKNEYDLLGIAFQNMKSLRQHVCHVIAESSQLRSASEKLTQISAQMASNAEQASRQVHTVSSHSQQINKNMNEISTAMEEFAASIREVSQHINQVREIVKTAVDTASTANNTMTHLEGRSQEIGDIINVITTITQQTNLLALNATIEAARAGDSGKGFAVVASEVKDLSREITASAKNVTQRVEAIQTSSSNAVNAITHIANITTQIHDISRSIGVSVEEQSITANEISRHIFETANDSNQIASTITDVANMVHDSSTQAVDVQKAAEELAILADRLQEVVGAFKI</sequence>
<keyword evidence="1 3" id="KW-0807">Transducer</keyword>
<keyword evidence="4" id="KW-1133">Transmembrane helix</keyword>
<dbReference type="EMBL" id="DF820467">
    <property type="protein sequence ID" value="GAK58527.1"/>
    <property type="molecule type" value="Genomic_DNA"/>
</dbReference>
<evidence type="ECO:0000256" key="4">
    <source>
        <dbReference type="SAM" id="Phobius"/>
    </source>
</evidence>
<evidence type="ECO:0000256" key="1">
    <source>
        <dbReference type="ARBA" id="ARBA00023224"/>
    </source>
</evidence>
<dbReference type="Gene3D" id="1.10.287.950">
    <property type="entry name" value="Methyl-accepting chemotaxis protein"/>
    <property type="match status" value="1"/>
</dbReference>
<dbReference type="eggNOG" id="COG0840">
    <property type="taxonomic scope" value="Bacteria"/>
</dbReference>
<evidence type="ECO:0000256" key="2">
    <source>
        <dbReference type="ARBA" id="ARBA00029447"/>
    </source>
</evidence>
<dbReference type="GO" id="GO:0007165">
    <property type="term" value="P:signal transduction"/>
    <property type="evidence" value="ECO:0007669"/>
    <property type="project" value="UniProtKB-KW"/>
</dbReference>
<dbReference type="InterPro" id="IPR003660">
    <property type="entry name" value="HAMP_dom"/>
</dbReference>
<name>A0A081C1S2_VECG1</name>
<proteinExistence type="inferred from homology"/>
<organism evidence="7 8">
    <name type="scientific">Vecturithrix granuli</name>
    <dbReference type="NCBI Taxonomy" id="1499967"/>
    <lineage>
        <taxon>Bacteria</taxon>
        <taxon>Candidatus Moduliflexota</taxon>
        <taxon>Candidatus Vecturitrichia</taxon>
        <taxon>Candidatus Vecturitrichales</taxon>
        <taxon>Candidatus Vecturitrichaceae</taxon>
        <taxon>Candidatus Vecturithrix</taxon>
    </lineage>
</organism>
<dbReference type="Pfam" id="PF00672">
    <property type="entry name" value="HAMP"/>
    <property type="match status" value="2"/>
</dbReference>
<dbReference type="CDD" id="cd06225">
    <property type="entry name" value="HAMP"/>
    <property type="match status" value="2"/>
</dbReference>
<dbReference type="PROSITE" id="PS50111">
    <property type="entry name" value="CHEMOTAXIS_TRANSDUC_2"/>
    <property type="match status" value="1"/>
</dbReference>
<dbReference type="Gene3D" id="6.10.340.10">
    <property type="match status" value="1"/>
</dbReference>
<feature type="domain" description="HAMP" evidence="6">
    <location>
        <begin position="25"/>
        <end position="78"/>
    </location>
</feature>
<accession>A0A081C1S2</accession>
<dbReference type="PANTHER" id="PTHR32089">
    <property type="entry name" value="METHYL-ACCEPTING CHEMOTAXIS PROTEIN MCPB"/>
    <property type="match status" value="1"/>
</dbReference>
<dbReference type="STRING" id="1499967.U27_05501"/>
<keyword evidence="8" id="KW-1185">Reference proteome</keyword>
<reference evidence="7 8" key="1">
    <citation type="journal article" date="2015" name="PeerJ">
        <title>First genomic representation of candidate bacterial phylum KSB3 points to enhanced environmental sensing as a trigger of wastewater bulking.</title>
        <authorList>
            <person name="Sekiguchi Y."/>
            <person name="Ohashi A."/>
            <person name="Parks D.H."/>
            <person name="Yamauchi T."/>
            <person name="Tyson G.W."/>
            <person name="Hugenholtz P."/>
        </authorList>
    </citation>
    <scope>NUCLEOTIDE SEQUENCE [LARGE SCALE GENOMIC DNA]</scope>
</reference>
<dbReference type="Proteomes" id="UP000030661">
    <property type="component" value="Unassembled WGS sequence"/>
</dbReference>
<evidence type="ECO:0000256" key="3">
    <source>
        <dbReference type="PROSITE-ProRule" id="PRU00284"/>
    </source>
</evidence>
<evidence type="ECO:0000313" key="8">
    <source>
        <dbReference type="Proteomes" id="UP000030661"/>
    </source>
</evidence>
<dbReference type="HOGENOM" id="CLU_000445_107_27_0"/>
<dbReference type="GO" id="GO:0016020">
    <property type="term" value="C:membrane"/>
    <property type="evidence" value="ECO:0007669"/>
    <property type="project" value="InterPro"/>
</dbReference>
<dbReference type="PANTHER" id="PTHR32089:SF112">
    <property type="entry name" value="LYSOZYME-LIKE PROTEIN-RELATED"/>
    <property type="match status" value="1"/>
</dbReference>
<gene>
    <name evidence="7" type="ORF">U27_05501</name>
</gene>